<protein>
    <submittedName>
        <fullName evidence="2">Uncharacterized protein</fullName>
    </submittedName>
</protein>
<sequence length="86" mass="9599">MFCFGGVCVPLNLLLPFLIGVLHRYGFLQWVNPQWVTLRYWQQRWSGSGRKSEILPAPGAEEAAAAGEKGKQDPLLQGAEMPKKSQ</sequence>
<accession>A0ABR2YKB9</accession>
<organism evidence="2 3">
    <name type="scientific">Coccomyxa subellipsoidea</name>
    <dbReference type="NCBI Taxonomy" id="248742"/>
    <lineage>
        <taxon>Eukaryota</taxon>
        <taxon>Viridiplantae</taxon>
        <taxon>Chlorophyta</taxon>
        <taxon>core chlorophytes</taxon>
        <taxon>Trebouxiophyceae</taxon>
        <taxon>Trebouxiophyceae incertae sedis</taxon>
        <taxon>Coccomyxaceae</taxon>
        <taxon>Coccomyxa</taxon>
    </lineage>
</organism>
<dbReference type="EMBL" id="JALJOT010000010">
    <property type="protein sequence ID" value="KAK9906896.1"/>
    <property type="molecule type" value="Genomic_DNA"/>
</dbReference>
<gene>
    <name evidence="2" type="ORF">WJX75_009878</name>
</gene>
<feature type="compositionally biased region" description="Low complexity" evidence="1">
    <location>
        <begin position="56"/>
        <end position="67"/>
    </location>
</feature>
<proteinExistence type="predicted"/>
<dbReference type="Proteomes" id="UP001491310">
    <property type="component" value="Unassembled WGS sequence"/>
</dbReference>
<feature type="region of interest" description="Disordered" evidence="1">
    <location>
        <begin position="49"/>
        <end position="86"/>
    </location>
</feature>
<keyword evidence="3" id="KW-1185">Reference proteome</keyword>
<evidence type="ECO:0000256" key="1">
    <source>
        <dbReference type="SAM" id="MobiDB-lite"/>
    </source>
</evidence>
<evidence type="ECO:0000313" key="2">
    <source>
        <dbReference type="EMBL" id="KAK9906896.1"/>
    </source>
</evidence>
<evidence type="ECO:0000313" key="3">
    <source>
        <dbReference type="Proteomes" id="UP001491310"/>
    </source>
</evidence>
<name>A0ABR2YKB9_9CHLO</name>
<comment type="caution">
    <text evidence="2">The sequence shown here is derived from an EMBL/GenBank/DDBJ whole genome shotgun (WGS) entry which is preliminary data.</text>
</comment>
<reference evidence="2 3" key="1">
    <citation type="journal article" date="2024" name="Nat. Commun.">
        <title>Phylogenomics reveals the evolutionary origins of lichenization in chlorophyte algae.</title>
        <authorList>
            <person name="Puginier C."/>
            <person name="Libourel C."/>
            <person name="Otte J."/>
            <person name="Skaloud P."/>
            <person name="Haon M."/>
            <person name="Grisel S."/>
            <person name="Petersen M."/>
            <person name="Berrin J.G."/>
            <person name="Delaux P.M."/>
            <person name="Dal Grande F."/>
            <person name="Keller J."/>
        </authorList>
    </citation>
    <scope>NUCLEOTIDE SEQUENCE [LARGE SCALE GENOMIC DNA]</scope>
    <source>
        <strain evidence="2 3">SAG 216-7</strain>
    </source>
</reference>